<reference evidence="3" key="1">
    <citation type="submission" date="2025-08" db="UniProtKB">
        <authorList>
            <consortium name="RefSeq"/>
        </authorList>
    </citation>
    <scope>IDENTIFICATION</scope>
    <source>
        <tissue evidence="3">Whole organism</tissue>
    </source>
</reference>
<keyword evidence="2" id="KW-1185">Reference proteome</keyword>
<dbReference type="InterPro" id="IPR032675">
    <property type="entry name" value="LRR_dom_sf"/>
</dbReference>
<dbReference type="GeneID" id="113209663"/>
<name>A0A6J1SPB4_FRAOC</name>
<sequence>MQNIGDNNVEIPSTFEGMELMRYPDELLLLILEKVRRVDLFACRLVCRRLGALALHPGVWRHRRLVVNRRRLTCPVLRLAPCLAKLVVTVPTSSNCHPLTLLSTKCAASSLQLIVGPGGAAQGALVIRNQEALGQLRSLEVELEDDFENEVDMSGHEAAVILGAVASTGGLRDLVVNPIPECAPSPLVIECFIRNNEVSAPLLKRLHFNVCLRTQSLLKHVVAVNNATLTAINLTGFESMTAVTEMVALAPVLATLAALRELACPLLPGLEAVAACEALEKVDLQLSPGTPAATRSAVQFFLRAKALRHVAMECGDLNTPHSVCCELFEALSAGRTRATLQSVSVSFLPWTLPMPAVVQRAMLAALPLLPALGTIKVGGAVPDELLRQAGHGPGRAGVPDAGVLGVPSMCS</sequence>
<organism evidence="2 3">
    <name type="scientific">Frankliniella occidentalis</name>
    <name type="common">Western flower thrips</name>
    <name type="synonym">Euthrips occidentalis</name>
    <dbReference type="NCBI Taxonomy" id="133901"/>
    <lineage>
        <taxon>Eukaryota</taxon>
        <taxon>Metazoa</taxon>
        <taxon>Ecdysozoa</taxon>
        <taxon>Arthropoda</taxon>
        <taxon>Hexapoda</taxon>
        <taxon>Insecta</taxon>
        <taxon>Pterygota</taxon>
        <taxon>Neoptera</taxon>
        <taxon>Paraneoptera</taxon>
        <taxon>Thysanoptera</taxon>
        <taxon>Terebrantia</taxon>
        <taxon>Thripoidea</taxon>
        <taxon>Thripidae</taxon>
        <taxon>Frankliniella</taxon>
    </lineage>
</organism>
<dbReference type="KEGG" id="foc:113209663"/>
<dbReference type="SUPFAM" id="SSF81383">
    <property type="entry name" value="F-box domain"/>
    <property type="match status" value="1"/>
</dbReference>
<dbReference type="RefSeq" id="XP_026283099.1">
    <property type="nucleotide sequence ID" value="XM_026427314.2"/>
</dbReference>
<feature type="domain" description="F-box" evidence="1">
    <location>
        <begin position="17"/>
        <end position="63"/>
    </location>
</feature>
<dbReference type="Pfam" id="PF12937">
    <property type="entry name" value="F-box-like"/>
    <property type="match status" value="1"/>
</dbReference>
<dbReference type="InterPro" id="IPR036047">
    <property type="entry name" value="F-box-like_dom_sf"/>
</dbReference>
<dbReference type="Gene3D" id="3.80.10.10">
    <property type="entry name" value="Ribonuclease Inhibitor"/>
    <property type="match status" value="1"/>
</dbReference>
<dbReference type="InterPro" id="IPR001810">
    <property type="entry name" value="F-box_dom"/>
</dbReference>
<evidence type="ECO:0000313" key="2">
    <source>
        <dbReference type="Proteomes" id="UP000504606"/>
    </source>
</evidence>
<dbReference type="AlphaFoldDB" id="A0A6J1SPB4"/>
<dbReference type="SMART" id="SM00256">
    <property type="entry name" value="FBOX"/>
    <property type="match status" value="1"/>
</dbReference>
<dbReference type="PROSITE" id="PS50181">
    <property type="entry name" value="FBOX"/>
    <property type="match status" value="1"/>
</dbReference>
<accession>A0A6J1SPB4</accession>
<evidence type="ECO:0000259" key="1">
    <source>
        <dbReference type="PROSITE" id="PS50181"/>
    </source>
</evidence>
<proteinExistence type="predicted"/>
<protein>
    <submittedName>
        <fullName evidence="3">Uncharacterized protein LOC113209663 isoform X3</fullName>
    </submittedName>
</protein>
<evidence type="ECO:0000313" key="3">
    <source>
        <dbReference type="RefSeq" id="XP_026283099.1"/>
    </source>
</evidence>
<gene>
    <name evidence="3" type="primary">LOC113209663</name>
</gene>
<dbReference type="Proteomes" id="UP000504606">
    <property type="component" value="Unplaced"/>
</dbReference>